<feature type="region of interest" description="Disordered" evidence="1">
    <location>
        <begin position="212"/>
        <end position="232"/>
    </location>
</feature>
<dbReference type="Gene3D" id="1.10.1900.10">
    <property type="entry name" value="c-terminal domain of poly(a) binding protein"/>
    <property type="match status" value="1"/>
</dbReference>
<feature type="region of interest" description="Disordered" evidence="1">
    <location>
        <begin position="275"/>
        <end position="311"/>
    </location>
</feature>
<dbReference type="AlphaFoldDB" id="A0A9P5C0L2"/>
<dbReference type="GO" id="GO:0003723">
    <property type="term" value="F:RNA binding"/>
    <property type="evidence" value="ECO:0007669"/>
    <property type="project" value="InterPro"/>
</dbReference>
<dbReference type="EMBL" id="SWKV01000034">
    <property type="protein sequence ID" value="KAF3038786.1"/>
    <property type="molecule type" value="Genomic_DNA"/>
</dbReference>
<feature type="compositionally biased region" description="Polar residues" evidence="1">
    <location>
        <begin position="284"/>
        <end position="310"/>
    </location>
</feature>
<name>A0A9P5C0L2_9PLEO</name>
<reference evidence="3" key="1">
    <citation type="submission" date="2019-04" db="EMBL/GenBank/DDBJ databases">
        <title>Sequencing of skin fungus with MAO and IRED activity.</title>
        <authorList>
            <person name="Marsaioli A.J."/>
            <person name="Bonatto J.M.C."/>
            <person name="Reis Junior O."/>
        </authorList>
    </citation>
    <scope>NUCLEOTIDE SEQUENCE</scope>
    <source>
        <strain evidence="3">28M1</strain>
    </source>
</reference>
<accession>A0A9P5C0L2</accession>
<evidence type="ECO:0000313" key="4">
    <source>
        <dbReference type="Proteomes" id="UP000758155"/>
    </source>
</evidence>
<organism evidence="3 4">
    <name type="scientific">Didymella heteroderae</name>
    <dbReference type="NCBI Taxonomy" id="1769908"/>
    <lineage>
        <taxon>Eukaryota</taxon>
        <taxon>Fungi</taxon>
        <taxon>Dikarya</taxon>
        <taxon>Ascomycota</taxon>
        <taxon>Pezizomycotina</taxon>
        <taxon>Dothideomycetes</taxon>
        <taxon>Pleosporomycetidae</taxon>
        <taxon>Pleosporales</taxon>
        <taxon>Pleosporineae</taxon>
        <taxon>Didymellaceae</taxon>
        <taxon>Didymella</taxon>
    </lineage>
</organism>
<dbReference type="Proteomes" id="UP000758155">
    <property type="component" value="Unassembled WGS sequence"/>
</dbReference>
<proteinExistence type="predicted"/>
<sequence>MDAAFATGAVAAVDMDALFAAPPKQQRKMLSDILRPKIRAIQPQIADEISEELLDTCDVNELINYFNDVNFQLEKRIREISSDDPRTQDQYDNDPETQHDPFNGIFCVYISNFFTDTSNLIYYIRGTRNVEILCAGMGGMQSFNGAALFAATHLNLQEITQPICDRPNSMSERIPRRLVKSKSPTEANKWRYMFETGRTVWRKSGVDLNKLGEAMEMSSGGDSRKRKRSASEEEIMKVASLRGGSGRAENVIDEKRPILIRKTVHFLLHPRFEMQTEAKETNRPSKLQLTDSPDTSTDQPSRVYQSQVPNNLLGAFSKNAAHHPPSSKLDAGDNLDLQCLEQRAKQ</sequence>
<comment type="caution">
    <text evidence="3">The sequence shown here is derived from an EMBL/GenBank/DDBJ whole genome shotgun (WGS) entry which is preliminary data.</text>
</comment>
<feature type="domain" description="PABC" evidence="2">
    <location>
        <begin position="18"/>
        <end position="69"/>
    </location>
</feature>
<protein>
    <recommendedName>
        <fullName evidence="2">PABC domain-containing protein</fullName>
    </recommendedName>
</protein>
<dbReference type="OrthoDB" id="3800101at2759"/>
<dbReference type="InterPro" id="IPR036053">
    <property type="entry name" value="PABP-dom"/>
</dbReference>
<gene>
    <name evidence="3" type="ORF">E8E12_003018</name>
</gene>
<dbReference type="SUPFAM" id="SSF63570">
    <property type="entry name" value="PABC (PABP) domain"/>
    <property type="match status" value="1"/>
</dbReference>
<keyword evidence="4" id="KW-1185">Reference proteome</keyword>
<dbReference type="Pfam" id="PF00658">
    <property type="entry name" value="MLLE"/>
    <property type="match status" value="1"/>
</dbReference>
<evidence type="ECO:0000256" key="1">
    <source>
        <dbReference type="SAM" id="MobiDB-lite"/>
    </source>
</evidence>
<evidence type="ECO:0000313" key="3">
    <source>
        <dbReference type="EMBL" id="KAF3038786.1"/>
    </source>
</evidence>
<dbReference type="InterPro" id="IPR002004">
    <property type="entry name" value="PABP_HYD_C"/>
</dbReference>
<evidence type="ECO:0000259" key="2">
    <source>
        <dbReference type="Pfam" id="PF00658"/>
    </source>
</evidence>